<evidence type="ECO:0000313" key="3">
    <source>
        <dbReference type="Proteomes" id="UP001606305"/>
    </source>
</evidence>
<keyword evidence="1" id="KW-0812">Transmembrane</keyword>
<evidence type="ECO:0000256" key="1">
    <source>
        <dbReference type="SAM" id="Phobius"/>
    </source>
</evidence>
<keyword evidence="3" id="KW-1185">Reference proteome</keyword>
<evidence type="ECO:0000313" key="2">
    <source>
        <dbReference type="EMBL" id="MFG6456628.1"/>
    </source>
</evidence>
<proteinExistence type="predicted"/>
<accession>A0ABW7G3X6</accession>
<dbReference type="RefSeq" id="WP_394487396.1">
    <property type="nucleotide sequence ID" value="NZ_JBIGIA010000004.1"/>
</dbReference>
<reference evidence="2 3" key="1">
    <citation type="submission" date="2024-09" db="EMBL/GenBank/DDBJ databases">
        <title>Novel species of the genus Pelomonas and Roseateles isolated from streams.</title>
        <authorList>
            <person name="Lu H."/>
        </authorList>
    </citation>
    <scope>NUCLEOTIDE SEQUENCE [LARGE SCALE GENOMIC DNA]</scope>
    <source>
        <strain evidence="2 3">BYS96W</strain>
    </source>
</reference>
<gene>
    <name evidence="2" type="ORF">ACG00X_07270</name>
</gene>
<dbReference type="Proteomes" id="UP001606305">
    <property type="component" value="Unassembled WGS sequence"/>
</dbReference>
<feature type="transmembrane region" description="Helical" evidence="1">
    <location>
        <begin position="30"/>
        <end position="48"/>
    </location>
</feature>
<dbReference type="EMBL" id="JBIGIA010000004">
    <property type="protein sequence ID" value="MFG6456628.1"/>
    <property type="molecule type" value="Genomic_DNA"/>
</dbReference>
<name>A0ABW7G3X6_9BURK</name>
<keyword evidence="1" id="KW-0472">Membrane</keyword>
<organism evidence="2 3">
    <name type="scientific">Pelomonas nitida</name>
    <dbReference type="NCBI Taxonomy" id="3299027"/>
    <lineage>
        <taxon>Bacteria</taxon>
        <taxon>Pseudomonadati</taxon>
        <taxon>Pseudomonadota</taxon>
        <taxon>Betaproteobacteria</taxon>
        <taxon>Burkholderiales</taxon>
        <taxon>Sphaerotilaceae</taxon>
        <taxon>Roseateles</taxon>
    </lineage>
</organism>
<keyword evidence="1" id="KW-1133">Transmembrane helix</keyword>
<sequence length="79" mass="8655">MRSLFIIIAVGGVAYHFSDARSPNRIASLLMPLVFSLCLLALFVWIYAKSRKRADQRADPADSGAPWFCSGGVLGDHDD</sequence>
<protein>
    <submittedName>
        <fullName evidence="2">Uncharacterized protein</fullName>
    </submittedName>
</protein>
<comment type="caution">
    <text evidence="2">The sequence shown here is derived from an EMBL/GenBank/DDBJ whole genome shotgun (WGS) entry which is preliminary data.</text>
</comment>